<gene>
    <name evidence="4" type="ORF">V4839_21950</name>
</gene>
<accession>A0ABU7UHR7</accession>
<evidence type="ECO:0000256" key="1">
    <source>
        <dbReference type="ARBA" id="ARBA00010116"/>
    </source>
</evidence>
<dbReference type="InterPro" id="IPR038177">
    <property type="entry name" value="IAT_beta_sf"/>
</dbReference>
<feature type="region of interest" description="Disordered" evidence="2">
    <location>
        <begin position="41"/>
        <end position="90"/>
    </location>
</feature>
<dbReference type="Pfam" id="PF11924">
    <property type="entry name" value="IAT_beta"/>
    <property type="match status" value="1"/>
</dbReference>
<feature type="domain" description="Big-1" evidence="3">
    <location>
        <begin position="1653"/>
        <end position="1748"/>
    </location>
</feature>
<dbReference type="InterPro" id="IPR013783">
    <property type="entry name" value="Ig-like_fold"/>
</dbReference>
<sequence length="2076" mass="215814">MIVMFSKSRLHKSIAYPLIFLQVLTQGLSLFPPTAYGSEPVDVQGRAQQPPGIFLPSLSSPESPSGDGKEASGKQHSLSTSSDGDEERVASGAMQIGSVLSQDKTSDAVINHARSTGESIINNKVNNWLNQSGNARVSLGTDKFFSGELLLPLTETEKSVFFSHFGARTSQERNTFNMGLGYRQYLNDWMFGINSFYDAAGVNKRIGLGTEIWGDYFKLATNGYLRQTNWHQSALDEMEDFDERPANGFDLRANVYLPSLPNLGGTLMYEQYFGKGVSLSGSTNPYSLKDNPKVVTAGIEYTPFPLTTLSAKRSIGDSNETRIAMDLTYRFGVPLEQQFEHKSAAFIRSLSGSKYEFVDRNYNIAMQYRKQEMLSISLPVRTTAQASETIPVVLSVSKAKHGVKSVNWNVDPQLLAHGGRYQQLSPTELRVTLPAYVSELRGKSAQHYQISAMATDNKGNQSNLAQTLIEVLPSENIVSSLTVSPSDTILPANDRASYTLVSTVTNGAGEPIPNEKVTFSISGLLNNDGKPGTTLATPEGDKGDSRQLTVKTGLDGKARITLRSKLSGQGNITATIDNGNSNTTSVTFAADNETAYVRKVTLMGDTTTKVADGQSFFTYTASVLDKFDNPMSNVDVSWSVDSDNVALSSQTTQTDSNGKTIVKVLSRNAVASNITVSARSSAQNDYIESDKKVSFIAGDIIAEKSTLVASPDIIIANGKDTSTLTLNLVDVNNNPVTGAGSILHTVVEGLDDVSVNSFVEQSRGIYVAKLTGEKAGKVTVTVLAADKKASIQTPTVTLSADKNSAQITETNLIISPDGAAADGKSTNGIKAAITDRNGNPVSGMTVTFSVSDGATLNTNSAISDANGIVSAEVTSVKSGHYTVTASVNGHTVAKDTTFVSDMATSHVSKVVLLGGKDRLPANGRSSFIYSVAVTDKFGNPVAGVNVTPASDKAGVTLTTAGLTDAAGQTTVTLTSTTKAVSDITVSARAGSTAAVNADRTVSFTYDISTAQVGTVTLNDDAQSKIADGSSAFTYTAQVVDANGNPVTEAGVTVNWSQDKGSDVILPSSGVTNEAGETTVTLTSTTKAVSDITVSARTGSTAAVNADRTVSFTADTTSATVDTVSLVGPEVHKVADGKNTFTYAVTVKDAGGNVLPGVAVTPASDKAGVTLTTAGLTDAAGQTTVTLTSTTKAVSDITVSARAGSTAAVNADRTVSFTADTTSATVDTVSLVGPEVHKVADGKNTFTYAVTVKDAGGNVLPGVAVTPASDKAGVTLTTAGLTDAAGQTTVTLTSTTKAVSDITVSARAGSTAAVNADRTVSFTYDISTAQVGTVTLNDDTQSKIADGSSAFTYTAQVVDANGNPVTEAGVTVNWSQDRGSDVILPSSGITNEAGETTVTLTSTTKAVSDITVSARTGSTAAVNADRTVSFTADTTSATVDTVSLVGPEVHKVADGKNTFTYAVTVKDAGGNVLPGVAVTPASDKAGVTLTTAGLTDAAGQTTVTLTSTTKAVSDITVSARAGNTAAVNADRTVSFTYDISTAQVGTVTLNDDTQSKIADGSSAFTYTAQVVDANGNPVTEAGVTVNWSQDRGSDVILPSSGVTNEAGETTVTLTSTTKAVSDITVSARTGSTAAVNADRTVSFTADTTSATVDTVSLVGPEVHKVADGKNTFTYAVTVKDAGGNVLPGVAVTPASDKAGVTLTTAGLTDAAGQTTVTLTSTTKAVSDITVSARAGSTAAVNADRTVSFTYDISTAQVGTVTLNDDTQSKIADGSSAFTYTAQVVDANGNPVTEAGVTVNWSQDRGSDVILPSSGITNDAGETTVTLTSTTKAVSDIIVSAKVGPSASKVADYTVSFIADISTAVVKFVTVPNFGAFFIGPESYEVTASLVDKYNNTITQPGIEVAWSVDNNDVILSGKTTMTSEGGKAIVKINSYNEVKNSVIAAKVKENAQSPVAGSYMLSFLPEFLLTGPDRGDVYADDLLDNFESNNTVMIDNRDRAWFGRIFLPDPNLAPGKTLVIIQKSSWASNVFFDDKKKMICKTNKYVLFSDGSKWTFSESGNRPSSQCSLAPGQQDIE</sequence>
<dbReference type="Gene3D" id="2.40.160.160">
    <property type="entry name" value="Inverse autotransporter, beta-domain"/>
    <property type="match status" value="1"/>
</dbReference>
<dbReference type="PROSITE" id="PS51127">
    <property type="entry name" value="BIG1"/>
    <property type="match status" value="12"/>
</dbReference>
<dbReference type="SUPFAM" id="SSF49373">
    <property type="entry name" value="Invasin/intimin cell-adhesion fragments"/>
    <property type="match status" value="14"/>
</dbReference>
<dbReference type="Pfam" id="PF02369">
    <property type="entry name" value="Big_1"/>
    <property type="match status" value="11"/>
</dbReference>
<reference evidence="4 5" key="1">
    <citation type="submission" date="2023-10" db="EMBL/GenBank/DDBJ databases">
        <title>Wastewater isolates of ESBL- and carbapenemase-producing Gram-negative bacteria from New Zealand.</title>
        <authorList>
            <person name="Straub C."/>
            <person name="Weaver L."/>
            <person name="Cornelius A."/>
            <person name="Mcgill E."/>
            <person name="Dyet K."/>
            <person name="White L."/>
            <person name="Pattis I."/>
        </authorList>
    </citation>
    <scope>NUCLEOTIDE SEQUENCE [LARGE SCALE GENOMIC DNA]</scope>
    <source>
        <strain evidence="4 5">ESBL35</strain>
    </source>
</reference>
<feature type="domain" description="Big-1" evidence="3">
    <location>
        <begin position="1332"/>
        <end position="1430"/>
    </location>
</feature>
<organism evidence="4 5">
    <name type="scientific">Lelliottia amnigena</name>
    <name type="common">Enterobacter amnigenus</name>
    <dbReference type="NCBI Taxonomy" id="61646"/>
    <lineage>
        <taxon>Bacteria</taxon>
        <taxon>Pseudomonadati</taxon>
        <taxon>Pseudomonadota</taxon>
        <taxon>Gammaproteobacteria</taxon>
        <taxon>Enterobacterales</taxon>
        <taxon>Enterobacteriaceae</taxon>
        <taxon>Lelliottia</taxon>
    </lineage>
</organism>
<dbReference type="RefSeq" id="WP_331391006.1">
    <property type="nucleotide sequence ID" value="NZ_JAZKLB010000002.1"/>
</dbReference>
<dbReference type="SMART" id="SM00634">
    <property type="entry name" value="BID_1"/>
    <property type="match status" value="13"/>
</dbReference>
<feature type="domain" description="Big-1" evidence="3">
    <location>
        <begin position="704"/>
        <end position="799"/>
    </location>
</feature>
<feature type="domain" description="Big-1" evidence="3">
    <location>
        <begin position="809"/>
        <end position="899"/>
    </location>
</feature>
<evidence type="ECO:0000313" key="5">
    <source>
        <dbReference type="Proteomes" id="UP001335910"/>
    </source>
</evidence>
<proteinExistence type="inferred from homology"/>
<dbReference type="InterPro" id="IPR015217">
    <property type="entry name" value="Invasin_dom_3"/>
</dbReference>
<dbReference type="Pfam" id="PF09134">
    <property type="entry name" value="Invasin_D3"/>
    <property type="match status" value="1"/>
</dbReference>
<feature type="domain" description="Big-1" evidence="3">
    <location>
        <begin position="1758"/>
        <end position="1856"/>
    </location>
</feature>
<evidence type="ECO:0000256" key="2">
    <source>
        <dbReference type="SAM" id="MobiDB-lite"/>
    </source>
</evidence>
<dbReference type="EMBL" id="JAZKLI010000002">
    <property type="protein sequence ID" value="MEE9686106.1"/>
    <property type="molecule type" value="Genomic_DNA"/>
</dbReference>
<keyword evidence="5" id="KW-1185">Reference proteome</keyword>
<feature type="domain" description="Big-1" evidence="3">
    <location>
        <begin position="1545"/>
        <end position="1643"/>
    </location>
</feature>
<comment type="similarity">
    <text evidence="1">Belongs to the intimin/invasin family.</text>
</comment>
<feature type="domain" description="Big-1" evidence="3">
    <location>
        <begin position="1122"/>
        <end position="1217"/>
    </location>
</feature>
<protein>
    <submittedName>
        <fullName evidence="4">Ig-like domain-containing protein</fullName>
    </submittedName>
</protein>
<dbReference type="PANTHER" id="PTHR39576">
    <property type="entry name" value="ATTACHING AND EFFACING PROTEIN HOMOLOG-RELATED-RELATED"/>
    <property type="match status" value="1"/>
</dbReference>
<comment type="caution">
    <text evidence="4">The sequence shown here is derived from an EMBL/GenBank/DDBJ whole genome shotgun (WGS) entry which is preliminary data.</text>
</comment>
<dbReference type="Proteomes" id="UP001335910">
    <property type="component" value="Unassembled WGS sequence"/>
</dbReference>
<feature type="domain" description="Big-1" evidence="3">
    <location>
        <begin position="1227"/>
        <end position="1322"/>
    </location>
</feature>
<dbReference type="Gene3D" id="2.60.120.1230">
    <property type="match status" value="1"/>
</dbReference>
<feature type="compositionally biased region" description="Low complexity" evidence="2">
    <location>
        <begin position="55"/>
        <end position="65"/>
    </location>
</feature>
<name>A0ABU7UHR7_LELAM</name>
<dbReference type="InterPro" id="IPR003344">
    <property type="entry name" value="Big_1_dom"/>
</dbReference>
<evidence type="ECO:0000259" key="3">
    <source>
        <dbReference type="PROSITE" id="PS51127"/>
    </source>
</evidence>
<dbReference type="InterPro" id="IPR024519">
    <property type="entry name" value="IAT_beta"/>
</dbReference>
<evidence type="ECO:0000313" key="4">
    <source>
        <dbReference type="EMBL" id="MEE9686106.1"/>
    </source>
</evidence>
<dbReference type="InterPro" id="IPR051715">
    <property type="entry name" value="Intimin-Invasin_domain"/>
</dbReference>
<feature type="domain" description="Big-1" evidence="3">
    <location>
        <begin position="480"/>
        <end position="589"/>
    </location>
</feature>
<feature type="domain" description="Big-1" evidence="3">
    <location>
        <begin position="1014"/>
        <end position="1112"/>
    </location>
</feature>
<feature type="domain" description="Big-1" evidence="3">
    <location>
        <begin position="1440"/>
        <end position="1535"/>
    </location>
</feature>
<feature type="domain" description="Big-1" evidence="3">
    <location>
        <begin position="909"/>
        <end position="1004"/>
    </location>
</feature>
<dbReference type="InterPro" id="IPR008964">
    <property type="entry name" value="Invasin/intimin_cell_adhesion"/>
</dbReference>
<dbReference type="Gene3D" id="2.60.40.10">
    <property type="entry name" value="Immunoglobulins"/>
    <property type="match status" value="14"/>
</dbReference>
<dbReference type="PANTHER" id="PTHR39576:SF2">
    <property type="entry name" value="ATTACHING AND EFFACING PROTEIN HOMOLOG-RELATED"/>
    <property type="match status" value="1"/>
</dbReference>